<accession>A0A813MU42</accession>
<dbReference type="InterPro" id="IPR019734">
    <property type="entry name" value="TPR_rpt"/>
</dbReference>
<dbReference type="InterPro" id="IPR011990">
    <property type="entry name" value="TPR-like_helical_dom_sf"/>
</dbReference>
<proteinExistence type="predicted"/>
<feature type="repeat" description="TPR" evidence="3">
    <location>
        <begin position="506"/>
        <end position="539"/>
    </location>
</feature>
<evidence type="ECO:0000313" key="4">
    <source>
        <dbReference type="EMBL" id="CAF0728312.1"/>
    </source>
</evidence>
<dbReference type="SMART" id="SM00028">
    <property type="entry name" value="TPR"/>
    <property type="match status" value="2"/>
</dbReference>
<evidence type="ECO:0000256" key="2">
    <source>
        <dbReference type="ARBA" id="ARBA00022803"/>
    </source>
</evidence>
<dbReference type="Proteomes" id="UP000663860">
    <property type="component" value="Unassembled WGS sequence"/>
</dbReference>
<sequence>MGGSCSKCCATVVIPTNISFNQISVVPGKSSSSKSTRFVENCIVIWLFDDPSRKFDNEKEQLRRLVYGLQVFTNADICIDYIRDIQDEKIFLITSVTYQSIINFYHLPQLEKIYIFDTLSHDDNKRNLQHNVFRDMNNLCKQLEEDIELCEFDLLCLSTFFDDTNSSITLTKEQIGFVFIHILNEIMARMKYESNAKNVFIDFCRICYENNDEQLRIIDEFEKYYRPHKALDWLKRPCFISKILNRIKRTHEIDIVYKLGFFLKHLNMQLIHLHEENALLMKNISIVYRGKTMLNDEFELLIKNCCHGLLSFGNFLGTTINKENMIDFIRRRLIIHPDRIGILFEIHLDSMIYDEKNPFALLNDNDSKNSEIYFDTGCVFRIESIEQFNEDLLMMWCVKLRLIRNDDPQLLRIVEPFRTEEQHENPLSCLGKLLMNMGEYKRVEQCFLETLNDASILSQPRRLVRARIGLGANYSHKGEYITALIHYEQALKISLTYLPSDHYNLAPIYKSIGDCYLNQNNYENALTNYERAIHLIESNTQSPKSSTITELQNLVNKTKQLIENNKSLLLTKSQK</sequence>
<dbReference type="PANTHER" id="PTHR45641:SF19">
    <property type="entry name" value="NEPHROCYSTIN-3"/>
    <property type="match status" value="1"/>
</dbReference>
<evidence type="ECO:0000256" key="1">
    <source>
        <dbReference type="ARBA" id="ARBA00022737"/>
    </source>
</evidence>
<dbReference type="EMBL" id="CAJNOE010000013">
    <property type="protein sequence ID" value="CAF0728312.1"/>
    <property type="molecule type" value="Genomic_DNA"/>
</dbReference>
<name>A0A813MU42_9BILA</name>
<keyword evidence="1" id="KW-0677">Repeat</keyword>
<dbReference type="SUPFAM" id="SSF48452">
    <property type="entry name" value="TPR-like"/>
    <property type="match status" value="1"/>
</dbReference>
<dbReference type="PROSITE" id="PS50005">
    <property type="entry name" value="TPR"/>
    <property type="match status" value="1"/>
</dbReference>
<comment type="caution">
    <text evidence="4">The sequence shown here is derived from an EMBL/GenBank/DDBJ whole genome shotgun (WGS) entry which is preliminary data.</text>
</comment>
<evidence type="ECO:0000256" key="3">
    <source>
        <dbReference type="PROSITE-ProRule" id="PRU00339"/>
    </source>
</evidence>
<dbReference type="Pfam" id="PF13424">
    <property type="entry name" value="TPR_12"/>
    <property type="match status" value="1"/>
</dbReference>
<gene>
    <name evidence="4" type="ORF">IZO911_LOCUS2642</name>
</gene>
<dbReference type="Gene3D" id="1.25.40.10">
    <property type="entry name" value="Tetratricopeptide repeat domain"/>
    <property type="match status" value="1"/>
</dbReference>
<dbReference type="PANTHER" id="PTHR45641">
    <property type="entry name" value="TETRATRICOPEPTIDE REPEAT PROTEIN (AFU_ORTHOLOGUE AFUA_6G03870)"/>
    <property type="match status" value="1"/>
</dbReference>
<reference evidence="4" key="1">
    <citation type="submission" date="2021-02" db="EMBL/GenBank/DDBJ databases">
        <authorList>
            <person name="Nowell W R."/>
        </authorList>
    </citation>
    <scope>NUCLEOTIDE SEQUENCE</scope>
</reference>
<evidence type="ECO:0000313" key="5">
    <source>
        <dbReference type="Proteomes" id="UP000663860"/>
    </source>
</evidence>
<organism evidence="4 5">
    <name type="scientific">Adineta steineri</name>
    <dbReference type="NCBI Taxonomy" id="433720"/>
    <lineage>
        <taxon>Eukaryota</taxon>
        <taxon>Metazoa</taxon>
        <taxon>Spiralia</taxon>
        <taxon>Gnathifera</taxon>
        <taxon>Rotifera</taxon>
        <taxon>Eurotatoria</taxon>
        <taxon>Bdelloidea</taxon>
        <taxon>Adinetida</taxon>
        <taxon>Adinetidae</taxon>
        <taxon>Adineta</taxon>
    </lineage>
</organism>
<dbReference type="AlphaFoldDB" id="A0A813MU42"/>
<keyword evidence="2 3" id="KW-0802">TPR repeat</keyword>
<protein>
    <submittedName>
        <fullName evidence="4">Uncharacterized protein</fullName>
    </submittedName>
</protein>